<sequence>MGVTGSTGPVMDRDEVDRALARLGAEHEAIETSLLALQDHAGRRLLEGAELTGVTQERWTSTEASITLLWTYFDAYTDALRSARDIRARRRWSSREDLVELTELLNGDSVTVAGSATATANAPTLHGGPTKLSERYSLAALVDRMNELYATSLDMVVAADAVWSALPARIDLLAAELQRTRRLAHSVGVRPGEHPAGDDLERITRILTKLREQVISDPLAFWLAAEGSSAPGGGRPDTTVYDREARALDDVRREIDAVLTVRQDAETRIVKLRDILSRADRTLAEARTARGEVLAKIAATEVPVVSGPPTALQEQVAAAAEYRRHAQWHRLSPLLESLERKAEDELLRARESLTAVTAPLAVRAELRGRLDAYKAKVARHGLAEDTLLVERYEKARRMLWSAPCDLRAAEQAVLRYQHAAAELLGGGPRVPDQGVPEDGRRGPGA</sequence>
<organism evidence="3 4">
    <name type="scientific">Streptomyces variegatus</name>
    <dbReference type="NCBI Taxonomy" id="284040"/>
    <lineage>
        <taxon>Bacteria</taxon>
        <taxon>Bacillati</taxon>
        <taxon>Actinomycetota</taxon>
        <taxon>Actinomycetes</taxon>
        <taxon>Kitasatosporales</taxon>
        <taxon>Streptomycetaceae</taxon>
        <taxon>Streptomyces</taxon>
    </lineage>
</organism>
<evidence type="ECO:0000256" key="1">
    <source>
        <dbReference type="SAM" id="Coils"/>
    </source>
</evidence>
<keyword evidence="4" id="KW-1185">Reference proteome</keyword>
<keyword evidence="1" id="KW-0175">Coiled coil</keyword>
<comment type="caution">
    <text evidence="3">The sequence shown here is derived from an EMBL/GenBank/DDBJ whole genome shotgun (WGS) entry which is preliminary data.</text>
</comment>
<feature type="region of interest" description="Disordered" evidence="2">
    <location>
        <begin position="425"/>
        <end position="445"/>
    </location>
</feature>
<dbReference type="Proteomes" id="UP000034786">
    <property type="component" value="Unassembled WGS sequence"/>
</dbReference>
<protein>
    <submittedName>
        <fullName evidence="3">Uncharacterized protein</fullName>
    </submittedName>
</protein>
<proteinExistence type="predicted"/>
<dbReference type="RefSeq" id="WP_031130698.1">
    <property type="nucleotide sequence ID" value="NZ_JBMVBE010000003.1"/>
</dbReference>
<evidence type="ECO:0000313" key="4">
    <source>
        <dbReference type="Proteomes" id="UP000034786"/>
    </source>
</evidence>
<evidence type="ECO:0000256" key="2">
    <source>
        <dbReference type="SAM" id="MobiDB-lite"/>
    </source>
</evidence>
<dbReference type="PATRIC" id="fig|284040.3.peg.497"/>
<dbReference type="EMBL" id="JYJH01000001">
    <property type="protein sequence ID" value="KJK41686.1"/>
    <property type="molecule type" value="Genomic_DNA"/>
</dbReference>
<reference evidence="4" key="1">
    <citation type="submission" date="2015-02" db="EMBL/GenBank/DDBJ databases">
        <authorList>
            <person name="Ju K.-S."/>
            <person name="Doroghazi J.R."/>
            <person name="Metcalf W."/>
        </authorList>
    </citation>
    <scope>NUCLEOTIDE SEQUENCE [LARGE SCALE GENOMIC DNA]</scope>
    <source>
        <strain evidence="4">NRRL B-16380</strain>
    </source>
</reference>
<gene>
    <name evidence="3" type="ORF">UK15_02410</name>
</gene>
<evidence type="ECO:0000313" key="3">
    <source>
        <dbReference type="EMBL" id="KJK41686.1"/>
    </source>
</evidence>
<feature type="coiled-coil region" evidence="1">
    <location>
        <begin position="248"/>
        <end position="282"/>
    </location>
</feature>
<dbReference type="STRING" id="284040.UK15_02410"/>
<accession>A0A0M2GZL3</accession>
<name>A0A0M2GZL3_9ACTN</name>
<dbReference type="AlphaFoldDB" id="A0A0M2GZL3"/>